<dbReference type="Proteomes" id="UP000499080">
    <property type="component" value="Unassembled WGS sequence"/>
</dbReference>
<dbReference type="AlphaFoldDB" id="A0A4Y2A395"/>
<proteinExistence type="predicted"/>
<organism evidence="1 2">
    <name type="scientific">Araneus ventricosus</name>
    <name type="common">Orbweaver spider</name>
    <name type="synonym">Epeira ventricosa</name>
    <dbReference type="NCBI Taxonomy" id="182803"/>
    <lineage>
        <taxon>Eukaryota</taxon>
        <taxon>Metazoa</taxon>
        <taxon>Ecdysozoa</taxon>
        <taxon>Arthropoda</taxon>
        <taxon>Chelicerata</taxon>
        <taxon>Arachnida</taxon>
        <taxon>Araneae</taxon>
        <taxon>Araneomorphae</taxon>
        <taxon>Entelegynae</taxon>
        <taxon>Araneoidea</taxon>
        <taxon>Araneidae</taxon>
        <taxon>Araneus</taxon>
    </lineage>
</organism>
<evidence type="ECO:0000313" key="1">
    <source>
        <dbReference type="EMBL" id="GBL74248.1"/>
    </source>
</evidence>
<dbReference type="EMBL" id="BGPR01000005">
    <property type="protein sequence ID" value="GBL74248.1"/>
    <property type="molecule type" value="Genomic_DNA"/>
</dbReference>
<accession>A0A4Y2A395</accession>
<comment type="caution">
    <text evidence="1">The sequence shown here is derived from an EMBL/GenBank/DDBJ whole genome shotgun (WGS) entry which is preliminary data.</text>
</comment>
<gene>
    <name evidence="1" type="ORF">AVEN_235250_1</name>
</gene>
<sequence>MYKKNVKLENITHKVFIKKSVHFEVGSLSNPEDIQPVIQFQQNARTSVPQHLVGRCQWVGNAAFGYCVTLHHVQVNVCRHRSLSKEKWSYDCVM</sequence>
<protein>
    <submittedName>
        <fullName evidence="1">Uncharacterized protein</fullName>
    </submittedName>
</protein>
<evidence type="ECO:0000313" key="2">
    <source>
        <dbReference type="Proteomes" id="UP000499080"/>
    </source>
</evidence>
<keyword evidence="2" id="KW-1185">Reference proteome</keyword>
<name>A0A4Y2A395_ARAVE</name>
<reference evidence="1 2" key="1">
    <citation type="journal article" date="2019" name="Sci. Rep.">
        <title>Orb-weaving spider Araneus ventricosus genome elucidates the spidroin gene catalogue.</title>
        <authorList>
            <person name="Kono N."/>
            <person name="Nakamura H."/>
            <person name="Ohtoshi R."/>
            <person name="Moran D.A.P."/>
            <person name="Shinohara A."/>
            <person name="Yoshida Y."/>
            <person name="Fujiwara M."/>
            <person name="Mori M."/>
            <person name="Tomita M."/>
            <person name="Arakawa K."/>
        </authorList>
    </citation>
    <scope>NUCLEOTIDE SEQUENCE [LARGE SCALE GENOMIC DNA]</scope>
</reference>